<sequence>MFFSYSETDCKLSDTCDGINTFETNFTNYHLALTLAPTFAPGVPTPAPTPVTYGIYDTGKCKGLGTTGISGLTVEQCGSLCADSSGCMFFSYSATEGKLSDTCDGINLFETNFTNYHLALTLAPPFAPGVPTHAPTPVTYGI</sequence>
<evidence type="ECO:0008006" key="3">
    <source>
        <dbReference type="Google" id="ProtNLM"/>
    </source>
</evidence>
<evidence type="ECO:0000313" key="1">
    <source>
        <dbReference type="EMBL" id="CAK0861364.1"/>
    </source>
</evidence>
<proteinExistence type="predicted"/>
<gene>
    <name evidence="1" type="ORF">PCOR1329_LOCUS50060</name>
</gene>
<dbReference type="Proteomes" id="UP001189429">
    <property type="component" value="Unassembled WGS sequence"/>
</dbReference>
<reference evidence="1" key="1">
    <citation type="submission" date="2023-10" db="EMBL/GenBank/DDBJ databases">
        <authorList>
            <person name="Chen Y."/>
            <person name="Shah S."/>
            <person name="Dougan E. K."/>
            <person name="Thang M."/>
            <person name="Chan C."/>
        </authorList>
    </citation>
    <scope>NUCLEOTIDE SEQUENCE [LARGE SCALE GENOMIC DNA]</scope>
</reference>
<comment type="caution">
    <text evidence="1">The sequence shown here is derived from an EMBL/GenBank/DDBJ whole genome shotgun (WGS) entry which is preliminary data.</text>
</comment>
<protein>
    <recommendedName>
        <fullName evidence="3">Apple domain-containing protein</fullName>
    </recommendedName>
</protein>
<evidence type="ECO:0000313" key="2">
    <source>
        <dbReference type="Proteomes" id="UP001189429"/>
    </source>
</evidence>
<organism evidence="1 2">
    <name type="scientific">Prorocentrum cordatum</name>
    <dbReference type="NCBI Taxonomy" id="2364126"/>
    <lineage>
        <taxon>Eukaryota</taxon>
        <taxon>Sar</taxon>
        <taxon>Alveolata</taxon>
        <taxon>Dinophyceae</taxon>
        <taxon>Prorocentrales</taxon>
        <taxon>Prorocentraceae</taxon>
        <taxon>Prorocentrum</taxon>
    </lineage>
</organism>
<accession>A0ABN9UQ74</accession>
<name>A0ABN9UQ74_9DINO</name>
<dbReference type="EMBL" id="CAUYUJ010016059">
    <property type="protein sequence ID" value="CAK0861364.1"/>
    <property type="molecule type" value="Genomic_DNA"/>
</dbReference>
<keyword evidence="2" id="KW-1185">Reference proteome</keyword>